<keyword evidence="2" id="KW-0479">Metal-binding</keyword>
<comment type="caution">
    <text evidence="12">The sequence shown here is derived from an EMBL/GenBank/DDBJ whole genome shotgun (WGS) entry which is preliminary data.</text>
</comment>
<dbReference type="PANTHER" id="PTHR45658">
    <property type="entry name" value="GATA TRANSCRIPTION FACTOR"/>
    <property type="match status" value="1"/>
</dbReference>
<dbReference type="PROSITE" id="PS50114">
    <property type="entry name" value="GATA_ZN_FINGER_2"/>
    <property type="match status" value="1"/>
</dbReference>
<dbReference type="SUPFAM" id="SSF57716">
    <property type="entry name" value="Glucocorticoid receptor-like (DNA-binding domain)"/>
    <property type="match status" value="1"/>
</dbReference>
<keyword evidence="6" id="KW-0238">DNA-binding</keyword>
<dbReference type="PROSITE" id="PS00344">
    <property type="entry name" value="GATA_ZN_FINGER_1"/>
    <property type="match status" value="1"/>
</dbReference>
<evidence type="ECO:0000313" key="12">
    <source>
        <dbReference type="EMBL" id="KAF3578171.1"/>
    </source>
</evidence>
<keyword evidence="7" id="KW-0010">Activator</keyword>
<evidence type="ECO:0000256" key="4">
    <source>
        <dbReference type="ARBA" id="ARBA00022833"/>
    </source>
</evidence>
<evidence type="ECO:0000256" key="6">
    <source>
        <dbReference type="ARBA" id="ARBA00023125"/>
    </source>
</evidence>
<accession>A0ABQ7DMF3</accession>
<reference evidence="12 13" key="1">
    <citation type="journal article" date="2020" name="BMC Genomics">
        <title>Intraspecific diversification of the crop wild relative Brassica cretica Lam. using demographic model selection.</title>
        <authorList>
            <person name="Kioukis A."/>
            <person name="Michalopoulou V.A."/>
            <person name="Briers L."/>
            <person name="Pirintsos S."/>
            <person name="Studholme D.J."/>
            <person name="Pavlidis P."/>
            <person name="Sarris P.F."/>
        </authorList>
    </citation>
    <scope>NUCLEOTIDE SEQUENCE [LARGE SCALE GENOMIC DNA]</scope>
    <source>
        <strain evidence="13">cv. PFS-1207/04</strain>
    </source>
</reference>
<evidence type="ECO:0000256" key="10">
    <source>
        <dbReference type="SAM" id="MobiDB-lite"/>
    </source>
</evidence>
<dbReference type="Pfam" id="PF00320">
    <property type="entry name" value="GATA"/>
    <property type="match status" value="1"/>
</dbReference>
<evidence type="ECO:0000313" key="13">
    <source>
        <dbReference type="Proteomes" id="UP000266723"/>
    </source>
</evidence>
<dbReference type="InterPro" id="IPR000679">
    <property type="entry name" value="Znf_GATA"/>
</dbReference>
<keyword evidence="13" id="KW-1185">Reference proteome</keyword>
<gene>
    <name evidence="12" type="ORF">DY000_02034606</name>
</gene>
<sequence>MKQRVTEISRLDADVQRRRENASPAPEAMDLVVKRSTANGSVSFQNPNRAFPVKGTRSNLNIQIPQNAPKNKRQMKNKSQVSDSPDSYNSDGTIRMCTHCETTETPQWREGPCGPKTLCNACGIRFRSGCLLPEYRPSSSPSFIPSLHSNSHRKIIEMRRKDKPG</sequence>
<keyword evidence="3 9" id="KW-0863">Zinc-finger</keyword>
<keyword evidence="8" id="KW-0804">Transcription</keyword>
<feature type="compositionally biased region" description="Polar residues" evidence="10">
    <location>
        <begin position="36"/>
        <end position="48"/>
    </location>
</feature>
<protein>
    <recommendedName>
        <fullName evidence="11">GATA-type domain-containing protein</fullName>
    </recommendedName>
</protein>
<evidence type="ECO:0000256" key="7">
    <source>
        <dbReference type="ARBA" id="ARBA00023159"/>
    </source>
</evidence>
<evidence type="ECO:0000256" key="5">
    <source>
        <dbReference type="ARBA" id="ARBA00023015"/>
    </source>
</evidence>
<dbReference type="PANTHER" id="PTHR45658:SF135">
    <property type="entry name" value="GATA-TYPE DOMAIN-CONTAINING PROTEIN"/>
    <property type="match status" value="1"/>
</dbReference>
<feature type="region of interest" description="Disordered" evidence="10">
    <location>
        <begin position="1"/>
        <end position="91"/>
    </location>
</feature>
<dbReference type="Gene3D" id="3.30.50.10">
    <property type="entry name" value="Erythroid Transcription Factor GATA-1, subunit A"/>
    <property type="match status" value="1"/>
</dbReference>
<dbReference type="InterPro" id="IPR051140">
    <property type="entry name" value="GATA_TF"/>
</dbReference>
<dbReference type="EMBL" id="QGKV02000649">
    <property type="protein sequence ID" value="KAF3578171.1"/>
    <property type="molecule type" value="Genomic_DNA"/>
</dbReference>
<dbReference type="CDD" id="cd00202">
    <property type="entry name" value="ZnF_GATA"/>
    <property type="match status" value="1"/>
</dbReference>
<evidence type="ECO:0000256" key="3">
    <source>
        <dbReference type="ARBA" id="ARBA00022771"/>
    </source>
</evidence>
<evidence type="ECO:0000256" key="1">
    <source>
        <dbReference type="ARBA" id="ARBA00005694"/>
    </source>
</evidence>
<dbReference type="Proteomes" id="UP000266723">
    <property type="component" value="Unassembled WGS sequence"/>
</dbReference>
<keyword evidence="5" id="KW-0805">Transcription regulation</keyword>
<feature type="compositionally biased region" description="Polar residues" evidence="10">
    <location>
        <begin position="77"/>
        <end position="91"/>
    </location>
</feature>
<feature type="compositionally biased region" description="Polar residues" evidence="10">
    <location>
        <begin position="56"/>
        <end position="69"/>
    </location>
</feature>
<dbReference type="SMART" id="SM00401">
    <property type="entry name" value="ZnF_GATA"/>
    <property type="match status" value="1"/>
</dbReference>
<evidence type="ECO:0000259" key="11">
    <source>
        <dbReference type="PROSITE" id="PS50114"/>
    </source>
</evidence>
<feature type="compositionally biased region" description="Basic and acidic residues" evidence="10">
    <location>
        <begin position="1"/>
        <end position="21"/>
    </location>
</feature>
<evidence type="ECO:0000256" key="8">
    <source>
        <dbReference type="ARBA" id="ARBA00023163"/>
    </source>
</evidence>
<comment type="similarity">
    <text evidence="1">Belongs to the type IV zinc-finger family. Class A subfamily.</text>
</comment>
<evidence type="ECO:0000256" key="9">
    <source>
        <dbReference type="PROSITE-ProRule" id="PRU00094"/>
    </source>
</evidence>
<organism evidence="12 13">
    <name type="scientific">Brassica cretica</name>
    <name type="common">Mustard</name>
    <dbReference type="NCBI Taxonomy" id="69181"/>
    <lineage>
        <taxon>Eukaryota</taxon>
        <taxon>Viridiplantae</taxon>
        <taxon>Streptophyta</taxon>
        <taxon>Embryophyta</taxon>
        <taxon>Tracheophyta</taxon>
        <taxon>Spermatophyta</taxon>
        <taxon>Magnoliopsida</taxon>
        <taxon>eudicotyledons</taxon>
        <taxon>Gunneridae</taxon>
        <taxon>Pentapetalae</taxon>
        <taxon>rosids</taxon>
        <taxon>malvids</taxon>
        <taxon>Brassicales</taxon>
        <taxon>Brassicaceae</taxon>
        <taxon>Brassiceae</taxon>
        <taxon>Brassica</taxon>
    </lineage>
</organism>
<dbReference type="InterPro" id="IPR013088">
    <property type="entry name" value="Znf_NHR/GATA"/>
</dbReference>
<keyword evidence="4" id="KW-0862">Zinc</keyword>
<feature type="domain" description="GATA-type" evidence="11">
    <location>
        <begin position="95"/>
        <end position="127"/>
    </location>
</feature>
<evidence type="ECO:0000256" key="2">
    <source>
        <dbReference type="ARBA" id="ARBA00022723"/>
    </source>
</evidence>
<proteinExistence type="inferred from homology"/>
<name>A0ABQ7DMF3_BRACR</name>